<organism evidence="1 2">
    <name type="scientific">Melastoma candidum</name>
    <dbReference type="NCBI Taxonomy" id="119954"/>
    <lineage>
        <taxon>Eukaryota</taxon>
        <taxon>Viridiplantae</taxon>
        <taxon>Streptophyta</taxon>
        <taxon>Embryophyta</taxon>
        <taxon>Tracheophyta</taxon>
        <taxon>Spermatophyta</taxon>
        <taxon>Magnoliopsida</taxon>
        <taxon>eudicotyledons</taxon>
        <taxon>Gunneridae</taxon>
        <taxon>Pentapetalae</taxon>
        <taxon>rosids</taxon>
        <taxon>malvids</taxon>
        <taxon>Myrtales</taxon>
        <taxon>Melastomataceae</taxon>
        <taxon>Melastomatoideae</taxon>
        <taxon>Melastomateae</taxon>
        <taxon>Melastoma</taxon>
    </lineage>
</organism>
<comment type="caution">
    <text evidence="1">The sequence shown here is derived from an EMBL/GenBank/DDBJ whole genome shotgun (WGS) entry which is preliminary data.</text>
</comment>
<sequence length="111" mass="12268">LPAYAKLMIVTHTVKTRTCADDKEWDQVFAFDEEGLNSTNLEASIWVEEKKENEEAAVEKCLGSVSFDLLEIPKRVPPDGPLAPQWYTLESETSPGNDVIHARHLAGITGG</sequence>
<proteinExistence type="predicted"/>
<evidence type="ECO:0000313" key="1">
    <source>
        <dbReference type="EMBL" id="KAI4378401.1"/>
    </source>
</evidence>
<accession>A0ACB9RJI3</accession>
<gene>
    <name evidence="1" type="ORF">MLD38_015883</name>
</gene>
<protein>
    <submittedName>
        <fullName evidence="1">Uncharacterized protein</fullName>
    </submittedName>
</protein>
<dbReference type="Proteomes" id="UP001057402">
    <property type="component" value="Chromosome 4"/>
</dbReference>
<feature type="non-terminal residue" evidence="1">
    <location>
        <position position="1"/>
    </location>
</feature>
<name>A0ACB9RJI3_9MYRT</name>
<keyword evidence="2" id="KW-1185">Reference proteome</keyword>
<dbReference type="EMBL" id="CM042883">
    <property type="protein sequence ID" value="KAI4378401.1"/>
    <property type="molecule type" value="Genomic_DNA"/>
</dbReference>
<reference evidence="2" key="1">
    <citation type="journal article" date="2023" name="Front. Plant Sci.">
        <title>Chromosomal-level genome assembly of Melastoma candidum provides insights into trichome evolution.</title>
        <authorList>
            <person name="Zhong Y."/>
            <person name="Wu W."/>
            <person name="Sun C."/>
            <person name="Zou P."/>
            <person name="Liu Y."/>
            <person name="Dai S."/>
            <person name="Zhou R."/>
        </authorList>
    </citation>
    <scope>NUCLEOTIDE SEQUENCE [LARGE SCALE GENOMIC DNA]</scope>
</reference>
<evidence type="ECO:0000313" key="2">
    <source>
        <dbReference type="Proteomes" id="UP001057402"/>
    </source>
</evidence>